<dbReference type="PANTHER" id="PTHR11905:SF140">
    <property type="entry name" value="A DISINTEGRIN AND METALLOPEPTIDASE DOMAIN 6-RELATED"/>
    <property type="match status" value="1"/>
</dbReference>
<keyword evidence="3" id="KW-1185">Reference proteome</keyword>
<sequence>SCHGVSLAYPDDFHMQDGTACTEEGCCYHGNCTDRTILCQESSGRNSGKGEDVCYTINHKGSRHGHCRRPRGIQR</sequence>
<dbReference type="GO" id="GO:0009897">
    <property type="term" value="C:external side of plasma membrane"/>
    <property type="evidence" value="ECO:0007669"/>
    <property type="project" value="TreeGrafter"/>
</dbReference>
<accession>A0A485NX24</accession>
<proteinExistence type="predicted"/>
<reference evidence="2 3" key="1">
    <citation type="submission" date="2019-01" db="EMBL/GenBank/DDBJ databases">
        <authorList>
            <person name="Alioto T."/>
            <person name="Alioto T."/>
        </authorList>
    </citation>
    <scope>NUCLEOTIDE SEQUENCE [LARGE SCALE GENOMIC DNA]</scope>
</reference>
<dbReference type="InterPro" id="IPR006586">
    <property type="entry name" value="ADAM_Cys-rich"/>
</dbReference>
<evidence type="ECO:0000259" key="1">
    <source>
        <dbReference type="SMART" id="SM00608"/>
    </source>
</evidence>
<dbReference type="GO" id="GO:0008584">
    <property type="term" value="P:male gonad development"/>
    <property type="evidence" value="ECO:0007669"/>
    <property type="project" value="TreeGrafter"/>
</dbReference>
<dbReference type="SMART" id="SM00608">
    <property type="entry name" value="ACR"/>
    <property type="match status" value="1"/>
</dbReference>
<organism evidence="2 3">
    <name type="scientific">Lynx pardinus</name>
    <name type="common">Iberian lynx</name>
    <name type="synonym">Felis pardina</name>
    <dbReference type="NCBI Taxonomy" id="191816"/>
    <lineage>
        <taxon>Eukaryota</taxon>
        <taxon>Metazoa</taxon>
        <taxon>Chordata</taxon>
        <taxon>Craniata</taxon>
        <taxon>Vertebrata</taxon>
        <taxon>Euteleostomi</taxon>
        <taxon>Mammalia</taxon>
        <taxon>Eutheria</taxon>
        <taxon>Laurasiatheria</taxon>
        <taxon>Carnivora</taxon>
        <taxon>Feliformia</taxon>
        <taxon>Felidae</taxon>
        <taxon>Felinae</taxon>
        <taxon>Lynx</taxon>
    </lineage>
</organism>
<name>A0A485NX24_LYNPA</name>
<feature type="non-terminal residue" evidence="2">
    <location>
        <position position="1"/>
    </location>
</feature>
<protein>
    <recommendedName>
        <fullName evidence="1">ADAM cysteine-rich domain-containing protein</fullName>
    </recommendedName>
</protein>
<evidence type="ECO:0000313" key="3">
    <source>
        <dbReference type="Proteomes" id="UP000386466"/>
    </source>
</evidence>
<dbReference type="PANTHER" id="PTHR11905">
    <property type="entry name" value="ADAM A DISINTEGRIN AND METALLOPROTEASE DOMAIN"/>
    <property type="match status" value="1"/>
</dbReference>
<gene>
    <name evidence="2" type="ORF">LYPA_23C017257</name>
</gene>
<dbReference type="EMBL" id="CAAGRJ010019893">
    <property type="protein sequence ID" value="VFV34652.1"/>
    <property type="molecule type" value="Genomic_DNA"/>
</dbReference>
<evidence type="ECO:0000313" key="2">
    <source>
        <dbReference type="EMBL" id="VFV34652.1"/>
    </source>
</evidence>
<dbReference type="AlphaFoldDB" id="A0A485NX24"/>
<dbReference type="Pfam" id="PF08516">
    <property type="entry name" value="ADAM_CR"/>
    <property type="match status" value="1"/>
</dbReference>
<dbReference type="Proteomes" id="UP000386466">
    <property type="component" value="Unassembled WGS sequence"/>
</dbReference>
<dbReference type="GO" id="GO:1990913">
    <property type="term" value="C:sperm head plasma membrane"/>
    <property type="evidence" value="ECO:0007669"/>
    <property type="project" value="TreeGrafter"/>
</dbReference>
<feature type="domain" description="ADAM cysteine-rich" evidence="1">
    <location>
        <begin position="16"/>
        <end position="73"/>
    </location>
</feature>